<dbReference type="InterPro" id="IPR002885">
    <property type="entry name" value="PPR_rpt"/>
</dbReference>
<comment type="similarity">
    <text evidence="1">Belongs to the PPR family. P subfamily.</text>
</comment>
<evidence type="ECO:0000256" key="2">
    <source>
        <dbReference type="ARBA" id="ARBA00022737"/>
    </source>
</evidence>
<evidence type="ECO:0000256" key="4">
    <source>
        <dbReference type="SAM" id="MobiDB-lite"/>
    </source>
</evidence>
<keyword evidence="2" id="KW-0677">Repeat</keyword>
<dbReference type="Proteomes" id="UP001567538">
    <property type="component" value="Unassembled WGS sequence"/>
</dbReference>
<evidence type="ECO:0000313" key="6">
    <source>
        <dbReference type="Proteomes" id="UP001567538"/>
    </source>
</evidence>
<feature type="repeat" description="PPR" evidence="3">
    <location>
        <begin position="278"/>
        <end position="312"/>
    </location>
</feature>
<dbReference type="InterPro" id="IPR011990">
    <property type="entry name" value="TPR-like_helical_dom_sf"/>
</dbReference>
<feature type="repeat" description="PPR" evidence="3">
    <location>
        <begin position="173"/>
        <end position="207"/>
    </location>
</feature>
<evidence type="ECO:0000313" key="5">
    <source>
        <dbReference type="EMBL" id="KAL1537355.1"/>
    </source>
</evidence>
<dbReference type="AlphaFoldDB" id="A0ABD1FZU2"/>
<gene>
    <name evidence="5" type="ORF">AAHA92_29879</name>
</gene>
<dbReference type="Pfam" id="PF12854">
    <property type="entry name" value="PPR_1"/>
    <property type="match status" value="1"/>
</dbReference>
<comment type="caution">
    <text evidence="5">The sequence shown here is derived from an EMBL/GenBank/DDBJ whole genome shotgun (WGS) entry which is preliminary data.</text>
</comment>
<feature type="region of interest" description="Disordered" evidence="4">
    <location>
        <begin position="14"/>
        <end position="36"/>
    </location>
</feature>
<dbReference type="InterPro" id="IPR050667">
    <property type="entry name" value="PPR-containing_protein"/>
</dbReference>
<evidence type="ECO:0000256" key="3">
    <source>
        <dbReference type="PROSITE-ProRule" id="PRU00708"/>
    </source>
</evidence>
<dbReference type="EMBL" id="JBEAFC010000011">
    <property type="protein sequence ID" value="KAL1537355.1"/>
    <property type="molecule type" value="Genomic_DNA"/>
</dbReference>
<feature type="repeat" description="PPR" evidence="3">
    <location>
        <begin position="243"/>
        <end position="277"/>
    </location>
</feature>
<dbReference type="NCBIfam" id="TIGR00756">
    <property type="entry name" value="PPR"/>
    <property type="match status" value="4"/>
</dbReference>
<dbReference type="SUPFAM" id="SSF48452">
    <property type="entry name" value="TPR-like"/>
    <property type="match status" value="1"/>
</dbReference>
<keyword evidence="6" id="KW-1185">Reference proteome</keyword>
<sequence>MALRRRFQSLTLQHRRAFSSSDTNTPRSSGGKEQTRAALAALRLEENPERILDICRSAALTPESHLDRIVFSKAISKLKELNRHDAIRAFIHDSMSQPANRSERYAAHCIISYGQSGLISDAVELFDKMPELGIERNIKTLNSLLFSCLLGREYALMRRIFFEFPRKYGLDPNLETYNTVLKGICSSGGARESHAILAEMERKGVKPSKQTFASVIEGLYSEESLDDVGKMLHLMKRYDMSPGIGIYNVRIQCLCKLGRLAEAKALLDGILSNGMKPNCRTYGHLIYGFCRQGELDAAKDLYGEMAGKGLKAEVECFFTLVHYLCQGKDFEGALSICDDCISNGWFPNVTTMSTLVRGLASMNKFDEARRVTRLLKKRFRRNAEIWEQIEMELPKETEISLTT</sequence>
<dbReference type="PANTHER" id="PTHR47939:SF9">
    <property type="entry name" value="(WILD MALAYSIAN BANANA) HYPOTHETICAL PROTEIN"/>
    <property type="match status" value="1"/>
</dbReference>
<reference evidence="5 6" key="1">
    <citation type="submission" date="2024-06" db="EMBL/GenBank/DDBJ databases">
        <title>A chromosome level genome sequence of Diviner's sage (Salvia divinorum).</title>
        <authorList>
            <person name="Ford S.A."/>
            <person name="Ro D.-K."/>
            <person name="Ness R.W."/>
            <person name="Phillips M.A."/>
        </authorList>
    </citation>
    <scope>NUCLEOTIDE SEQUENCE [LARGE SCALE GENOMIC DNA]</scope>
    <source>
        <strain evidence="5">SAF-2024a</strain>
        <tissue evidence="5">Leaf</tissue>
    </source>
</reference>
<accession>A0ABD1FZU2</accession>
<feature type="compositionally biased region" description="Polar residues" evidence="4">
    <location>
        <begin position="18"/>
        <end position="32"/>
    </location>
</feature>
<dbReference type="PROSITE" id="PS51375">
    <property type="entry name" value="PPR"/>
    <property type="match status" value="3"/>
</dbReference>
<organism evidence="5 6">
    <name type="scientific">Salvia divinorum</name>
    <name type="common">Maria pastora</name>
    <name type="synonym">Diviner's sage</name>
    <dbReference type="NCBI Taxonomy" id="28513"/>
    <lineage>
        <taxon>Eukaryota</taxon>
        <taxon>Viridiplantae</taxon>
        <taxon>Streptophyta</taxon>
        <taxon>Embryophyta</taxon>
        <taxon>Tracheophyta</taxon>
        <taxon>Spermatophyta</taxon>
        <taxon>Magnoliopsida</taxon>
        <taxon>eudicotyledons</taxon>
        <taxon>Gunneridae</taxon>
        <taxon>Pentapetalae</taxon>
        <taxon>asterids</taxon>
        <taxon>lamiids</taxon>
        <taxon>Lamiales</taxon>
        <taxon>Lamiaceae</taxon>
        <taxon>Nepetoideae</taxon>
        <taxon>Mentheae</taxon>
        <taxon>Salviinae</taxon>
        <taxon>Salvia</taxon>
        <taxon>Salvia subgen. Calosphace</taxon>
    </lineage>
</organism>
<protein>
    <submittedName>
        <fullName evidence="5">Pentatricopeptide repeat-containing protein, mitochondrial</fullName>
    </submittedName>
</protein>
<dbReference type="PANTHER" id="PTHR47939">
    <property type="entry name" value="MEMBRANE-ASSOCIATED SALT-INDUCIBLE PROTEIN-LIKE"/>
    <property type="match status" value="1"/>
</dbReference>
<dbReference type="Pfam" id="PF13041">
    <property type="entry name" value="PPR_2"/>
    <property type="match status" value="1"/>
</dbReference>
<dbReference type="Gene3D" id="1.25.40.10">
    <property type="entry name" value="Tetratricopeptide repeat domain"/>
    <property type="match status" value="3"/>
</dbReference>
<proteinExistence type="inferred from homology"/>
<dbReference type="Pfam" id="PF01535">
    <property type="entry name" value="PPR"/>
    <property type="match status" value="2"/>
</dbReference>
<name>A0ABD1FZU2_SALDI</name>
<evidence type="ECO:0000256" key="1">
    <source>
        <dbReference type="ARBA" id="ARBA00007626"/>
    </source>
</evidence>